<dbReference type="FunFam" id="1.10.3720.10:FF:000001">
    <property type="entry name" value="Glycine betaine ABC transporter, permease"/>
    <property type="match status" value="1"/>
</dbReference>
<evidence type="ECO:0000313" key="11">
    <source>
        <dbReference type="EMBL" id="NKY66672.1"/>
    </source>
</evidence>
<keyword evidence="13" id="KW-1185">Reference proteome</keyword>
<dbReference type="GO" id="GO:0015226">
    <property type="term" value="F:carnitine transmembrane transporter activity"/>
    <property type="evidence" value="ECO:0007669"/>
    <property type="project" value="TreeGrafter"/>
</dbReference>
<dbReference type="GO" id="GO:0015871">
    <property type="term" value="P:choline transport"/>
    <property type="evidence" value="ECO:0007669"/>
    <property type="project" value="TreeGrafter"/>
</dbReference>
<comment type="caution">
    <text evidence="11">The sequence shown here is derived from an EMBL/GenBank/DDBJ whole genome shotgun (WGS) entry which is preliminary data.</text>
</comment>
<evidence type="ECO:0000313" key="12">
    <source>
        <dbReference type="EMBL" id="SCB93278.1"/>
    </source>
</evidence>
<dbReference type="InterPro" id="IPR007210">
    <property type="entry name" value="ABC_Gly_betaine_transp_sub-bd"/>
</dbReference>
<dbReference type="GO" id="GO:0031460">
    <property type="term" value="P:glycine betaine transport"/>
    <property type="evidence" value="ECO:0007669"/>
    <property type="project" value="TreeGrafter"/>
</dbReference>
<comment type="subcellular location">
    <subcellularLocation>
        <location evidence="9">Cell membrane</location>
        <topology evidence="9">Multi-pass membrane protein</topology>
    </subcellularLocation>
    <subcellularLocation>
        <location evidence="1">Membrane</location>
        <topology evidence="1">Multi-pass membrane protein</topology>
    </subcellularLocation>
</comment>
<dbReference type="PROSITE" id="PS50928">
    <property type="entry name" value="ABC_TM1"/>
    <property type="match status" value="1"/>
</dbReference>
<keyword evidence="6 9" id="KW-0472">Membrane</keyword>
<dbReference type="Gene3D" id="3.40.190.10">
    <property type="entry name" value="Periplasmic binding protein-like II"/>
    <property type="match status" value="1"/>
</dbReference>
<comment type="similarity">
    <text evidence="7">In the C-terminal section; belongs to the OsmX family.</text>
</comment>
<evidence type="ECO:0000313" key="14">
    <source>
        <dbReference type="Proteomes" id="UP000585749"/>
    </source>
</evidence>
<dbReference type="EMBL" id="JAAXPM010000002">
    <property type="protein sequence ID" value="NKY66672.1"/>
    <property type="molecule type" value="Genomic_DNA"/>
</dbReference>
<evidence type="ECO:0000256" key="6">
    <source>
        <dbReference type="ARBA" id="ARBA00023136"/>
    </source>
</evidence>
<gene>
    <name evidence="12" type="ORF">GA0061075_10745</name>
    <name evidence="11" type="ORF">HF960_03060</name>
</gene>
<feature type="transmembrane region" description="Helical" evidence="9">
    <location>
        <begin position="143"/>
        <end position="168"/>
    </location>
</feature>
<dbReference type="SUPFAM" id="SSF161098">
    <property type="entry name" value="MetI-like"/>
    <property type="match status" value="1"/>
</dbReference>
<dbReference type="PANTHER" id="PTHR47737:SF1">
    <property type="entry name" value="GLYCINE BETAINE_PROLINE BETAINE TRANSPORT SYSTEM PERMEASE PROTEIN PROW"/>
    <property type="match status" value="1"/>
</dbReference>
<evidence type="ECO:0000256" key="3">
    <source>
        <dbReference type="ARBA" id="ARBA00022475"/>
    </source>
</evidence>
<dbReference type="InterPro" id="IPR035906">
    <property type="entry name" value="MetI-like_sf"/>
</dbReference>
<keyword evidence="3" id="KW-1003">Cell membrane</keyword>
<dbReference type="Gene3D" id="1.10.3720.10">
    <property type="entry name" value="MetI-like"/>
    <property type="match status" value="1"/>
</dbReference>
<dbReference type="Gene3D" id="3.40.190.100">
    <property type="entry name" value="Glycine betaine-binding periplasmic protein, domain 2"/>
    <property type="match status" value="1"/>
</dbReference>
<dbReference type="Pfam" id="PF00528">
    <property type="entry name" value="BPD_transp_1"/>
    <property type="match status" value="1"/>
</dbReference>
<keyword evidence="4 9" id="KW-0812">Transmembrane</keyword>
<dbReference type="GO" id="GO:0043190">
    <property type="term" value="C:ATP-binding cassette (ABC) transporter complex"/>
    <property type="evidence" value="ECO:0007669"/>
    <property type="project" value="InterPro"/>
</dbReference>
<feature type="transmembrane region" description="Helical" evidence="9">
    <location>
        <begin position="258"/>
        <end position="275"/>
    </location>
</feature>
<evidence type="ECO:0000256" key="8">
    <source>
        <dbReference type="ARBA" id="ARBA00035652"/>
    </source>
</evidence>
<name>A0A4Y4G4I8_WEIHE</name>
<dbReference type="PANTHER" id="PTHR47737">
    <property type="entry name" value="GLYCINE BETAINE/PROLINE BETAINE TRANSPORT SYSTEM PERMEASE PROTEIN PROW"/>
    <property type="match status" value="1"/>
</dbReference>
<dbReference type="OrthoDB" id="9787902at2"/>
<reference evidence="11 14" key="2">
    <citation type="submission" date="2020-04" db="EMBL/GenBank/DDBJ databases">
        <title>MicrobeNet Type strains.</title>
        <authorList>
            <person name="Nicholson A.C."/>
        </authorList>
    </citation>
    <scope>NUCLEOTIDE SEQUENCE [LARGE SCALE GENOMIC DNA]</scope>
    <source>
        <strain evidence="11 14">CCUG 33494</strain>
    </source>
</reference>
<feature type="transmembrane region" description="Helical" evidence="9">
    <location>
        <begin position="223"/>
        <end position="246"/>
    </location>
</feature>
<evidence type="ECO:0000256" key="2">
    <source>
        <dbReference type="ARBA" id="ARBA00022448"/>
    </source>
</evidence>
<evidence type="ECO:0000313" key="13">
    <source>
        <dbReference type="Proteomes" id="UP000182448"/>
    </source>
</evidence>
<sequence length="577" mass="62596">MLVLADLFPKLPLGPWVDSGVDWLTDHLGGLFDALQSAGNTVMNTMTSGLMTIPVWLFIIGMTVFSILMFGKKWGIPLFTFVGLIIVENQNLWSDLMNTFTLVIISSLISVIIGVPLGIWMAKNETVNKIIQPILDFMQTMPAFVYLIPAVAFFGIGVVPGVFASVIFSLPPTVRMSNLGIRQVPNDLVEAADSFGSTGKQKLFKVELPLAKGTIFSGINQTLMLSLSMVVIASMIGAPGLGRGVLSAVQNADIGKGFVNGLALVILAIIIDRFTQQLNRTPAEKSETAKPKHHWKGWTAIVVAVAMIGGGVVNSVTSANSQKESIKLVYVQWDSEVASSNVLAQAMKQHGYDVELTPLDNSIMWQSIANGQADASVSAWLPLTHKAQYNKYKSDIDLVGSNLKGAKTGLVVPKYMDVNSIADLQDQAGKKVTAIEPGAGVTSSAEKAMKDYGLDGKGWQVTPSSSGAMAVALGKAIKAKQDIVVTGWEPHWMFQKYDLKYLADPKKTFGDAETLNTMARKGLKEDKPDAYKVLKNFKWTKDDMGKVMLDIQNGKSATEAANDWIKDNQSKVDAWFK</sequence>
<evidence type="ECO:0000256" key="5">
    <source>
        <dbReference type="ARBA" id="ARBA00022989"/>
    </source>
</evidence>
<dbReference type="CDD" id="cd06261">
    <property type="entry name" value="TM_PBP2"/>
    <property type="match status" value="1"/>
</dbReference>
<keyword evidence="5 9" id="KW-1133">Transmembrane helix</keyword>
<evidence type="ECO:0000259" key="10">
    <source>
        <dbReference type="PROSITE" id="PS50928"/>
    </source>
</evidence>
<feature type="domain" description="ABC transmembrane type-1" evidence="10">
    <location>
        <begin position="96"/>
        <end position="275"/>
    </location>
</feature>
<evidence type="ECO:0000256" key="1">
    <source>
        <dbReference type="ARBA" id="ARBA00004141"/>
    </source>
</evidence>
<dbReference type="InterPro" id="IPR000515">
    <property type="entry name" value="MetI-like"/>
</dbReference>
<evidence type="ECO:0000256" key="7">
    <source>
        <dbReference type="ARBA" id="ARBA00035642"/>
    </source>
</evidence>
<keyword evidence="2 9" id="KW-0813">Transport</keyword>
<dbReference type="Proteomes" id="UP000585749">
    <property type="component" value="Unassembled WGS sequence"/>
</dbReference>
<evidence type="ECO:0000256" key="9">
    <source>
        <dbReference type="RuleBase" id="RU363032"/>
    </source>
</evidence>
<feature type="transmembrane region" description="Helical" evidence="9">
    <location>
        <begin position="49"/>
        <end position="68"/>
    </location>
</feature>
<organism evidence="11 14">
    <name type="scientific">Weissella hellenica</name>
    <dbReference type="NCBI Taxonomy" id="46256"/>
    <lineage>
        <taxon>Bacteria</taxon>
        <taxon>Bacillati</taxon>
        <taxon>Bacillota</taxon>
        <taxon>Bacilli</taxon>
        <taxon>Lactobacillales</taxon>
        <taxon>Lactobacillaceae</taxon>
        <taxon>Weissella</taxon>
    </lineage>
</organism>
<accession>A0A4Y4G4I8</accession>
<feature type="transmembrane region" description="Helical" evidence="9">
    <location>
        <begin position="295"/>
        <end position="317"/>
    </location>
</feature>
<dbReference type="RefSeq" id="WP_074427360.1">
    <property type="nucleotide sequence ID" value="NZ_BJEG01000005.1"/>
</dbReference>
<comment type="similarity">
    <text evidence="8">In the N-terminal section; belongs to the binding-protein-dependent transport system permease family.</text>
</comment>
<dbReference type="SUPFAM" id="SSF53850">
    <property type="entry name" value="Periplasmic binding protein-like II"/>
    <property type="match status" value="1"/>
</dbReference>
<proteinExistence type="inferred from homology"/>
<feature type="transmembrane region" description="Helical" evidence="9">
    <location>
        <begin position="99"/>
        <end position="122"/>
    </location>
</feature>
<evidence type="ECO:0000256" key="4">
    <source>
        <dbReference type="ARBA" id="ARBA00022692"/>
    </source>
</evidence>
<dbReference type="EMBL" id="FMAW01000007">
    <property type="protein sequence ID" value="SCB93278.1"/>
    <property type="molecule type" value="Genomic_DNA"/>
</dbReference>
<comment type="similarity">
    <text evidence="9">Belongs to the binding-protein-dependent transport system permease family.</text>
</comment>
<protein>
    <submittedName>
        <fullName evidence="11">ABC transporter permease subunit</fullName>
    </submittedName>
    <submittedName>
        <fullName evidence="12">Glycine betaine/proline transport system substrate-binding protein</fullName>
    </submittedName>
</protein>
<dbReference type="AlphaFoldDB" id="A0A4Y4G4I8"/>
<dbReference type="Pfam" id="PF04069">
    <property type="entry name" value="OpuAC"/>
    <property type="match status" value="1"/>
</dbReference>
<dbReference type="GO" id="GO:0005275">
    <property type="term" value="F:amine transmembrane transporter activity"/>
    <property type="evidence" value="ECO:0007669"/>
    <property type="project" value="TreeGrafter"/>
</dbReference>
<reference evidence="12 13" key="1">
    <citation type="submission" date="2016-08" db="EMBL/GenBank/DDBJ databases">
        <authorList>
            <person name="Varghese N."/>
            <person name="Submissions Spin"/>
        </authorList>
    </citation>
    <scope>NUCLEOTIDE SEQUENCE [LARGE SCALE GENOMIC DNA]</scope>
    <source>
        <strain evidence="12 13">R-53116</strain>
    </source>
</reference>
<dbReference type="Proteomes" id="UP000182448">
    <property type="component" value="Unassembled WGS sequence"/>
</dbReference>
<dbReference type="CDD" id="cd13639">
    <property type="entry name" value="PBP2_OpuAC_like"/>
    <property type="match status" value="1"/>
</dbReference>